<name>A0A0D5C4Q9_9ARCH</name>
<evidence type="ECO:0000313" key="2">
    <source>
        <dbReference type="Proteomes" id="UP000032408"/>
    </source>
</evidence>
<keyword evidence="2" id="KW-1185">Reference proteome</keyword>
<dbReference type="OrthoDB" id="2648at2157"/>
<proteinExistence type="predicted"/>
<dbReference type="Proteomes" id="UP000032408">
    <property type="component" value="Chromosome"/>
</dbReference>
<dbReference type="EMBL" id="CP011070">
    <property type="protein sequence ID" value="AJW71716.1"/>
    <property type="molecule type" value="Genomic_DNA"/>
</dbReference>
<accession>A0A0D5C4Q9</accession>
<sequence>MSPHHQWKNMADPDTITCKSGHLLLQKNDGTPTCVMPSTYLILIDRGFGNYDSSIMSKRPEMMNQLMQNMVSNEKLMHHWHEMMQKNPIIMMNTMNDWISQMKVNPEFMKNILGPMASDPQLREKMIQAMKKHSHMENSLKMHSAWMDSVHHPMMKSGMHSSSCSWCPSYKMDSSSPSTGFSNSDRIMDVMHELWVNSGISYEIHQLMIQNPSHMSKMSEQMMNPILDSIMDDEDLRRQMIELLLEHPEFMNSIRHSETNTDH</sequence>
<protein>
    <submittedName>
        <fullName evidence="1">Uncharacterized protein</fullName>
    </submittedName>
</protein>
<dbReference type="STRING" id="1580092.NADRNF5_2042"/>
<evidence type="ECO:0000313" key="1">
    <source>
        <dbReference type="EMBL" id="AJW71716.1"/>
    </source>
</evidence>
<dbReference type="KEGG" id="nin:NADRNF5_2042"/>
<reference evidence="2" key="1">
    <citation type="submission" date="2015-03" db="EMBL/GenBank/DDBJ databases">
        <title>Characterization of two novel Thaumarchaeota isolated from the Northern Adriatic Sea.</title>
        <authorList>
            <person name="Bayer B."/>
            <person name="Vojvoda J."/>
            <person name="Offre P."/>
            <person name="Srivastava A."/>
            <person name="Elisabeth N."/>
            <person name="Garcia J.A.L."/>
            <person name="Schleper C."/>
            <person name="Herndl G.J."/>
        </authorList>
    </citation>
    <scope>NUCLEOTIDE SEQUENCE [LARGE SCALE GENOMIC DNA]</scope>
    <source>
        <strain evidence="2">NF5</strain>
    </source>
</reference>
<reference evidence="1 2" key="2">
    <citation type="journal article" date="2016" name="ISME J.">
        <title>Physiological and genomic characterization of two novel marine thaumarchaeal strains indicates niche differentiation.</title>
        <authorList>
            <person name="Bayer B."/>
            <person name="Vojvoda J."/>
            <person name="Offre P."/>
            <person name="Alves R.J."/>
            <person name="Elisabeth N.H."/>
            <person name="Garcia J.A."/>
            <person name="Volland J.M."/>
            <person name="Srivastava A."/>
            <person name="Schleper C."/>
            <person name="Herndl G.J."/>
        </authorList>
    </citation>
    <scope>NUCLEOTIDE SEQUENCE [LARGE SCALE GENOMIC DNA]</scope>
    <source>
        <strain evidence="1 2">NF5</strain>
    </source>
</reference>
<dbReference type="HOGENOM" id="CLU_1056025_0_0_2"/>
<gene>
    <name evidence="1" type="ORF">NADRNF5_2042</name>
</gene>
<dbReference type="AlphaFoldDB" id="A0A0D5C4Q9"/>
<organism evidence="1 2">
    <name type="scientific">Nitrosopumilus adriaticus</name>
    <dbReference type="NCBI Taxonomy" id="1580092"/>
    <lineage>
        <taxon>Archaea</taxon>
        <taxon>Nitrososphaerota</taxon>
        <taxon>Nitrososphaeria</taxon>
        <taxon>Nitrosopumilales</taxon>
        <taxon>Nitrosopumilaceae</taxon>
        <taxon>Nitrosopumilus</taxon>
    </lineage>
</organism>